<evidence type="ECO:0000256" key="1">
    <source>
        <dbReference type="SAM" id="Phobius"/>
    </source>
</evidence>
<dbReference type="InterPro" id="IPR021309">
    <property type="entry name" value="YgaP-like_TM"/>
</dbReference>
<protein>
    <submittedName>
        <fullName evidence="3">DUF2892 domain-containing protein</fullName>
    </submittedName>
</protein>
<evidence type="ECO:0000313" key="3">
    <source>
        <dbReference type="EMBL" id="WRY35815.1"/>
    </source>
</evidence>
<evidence type="ECO:0000259" key="2">
    <source>
        <dbReference type="Pfam" id="PF11127"/>
    </source>
</evidence>
<evidence type="ECO:0000313" key="4">
    <source>
        <dbReference type="Proteomes" id="UP001623290"/>
    </source>
</evidence>
<dbReference type="EMBL" id="CP135445">
    <property type="protein sequence ID" value="WRY35815.1"/>
    <property type="molecule type" value="Genomic_DNA"/>
</dbReference>
<keyword evidence="3" id="KW-0614">Plasmid</keyword>
<dbReference type="Pfam" id="PF11127">
    <property type="entry name" value="YgaP-like_TM"/>
    <property type="match status" value="1"/>
</dbReference>
<geneLocation type="plasmid" evidence="3 4">
    <name>unnamed2</name>
</geneLocation>
<reference evidence="3 4" key="1">
    <citation type="submission" date="2023-09" db="EMBL/GenBank/DDBJ databases">
        <title>Thioclava shenzhenensis sp. nov., a multidrug resistant bacteria-antagonizing species isolated from coastal seawater.</title>
        <authorList>
            <person name="Long M."/>
        </authorList>
    </citation>
    <scope>NUCLEOTIDE SEQUENCE [LARGE SCALE GENOMIC DNA]</scope>
    <source>
        <strain evidence="3 4">FTW29</strain>
        <plasmid evidence="3 4">unnamed2</plasmid>
    </source>
</reference>
<keyword evidence="4" id="KW-1185">Reference proteome</keyword>
<name>A0ABZ1E534_9RHOB</name>
<proteinExistence type="predicted"/>
<dbReference type="RefSeq" id="WP_406721725.1">
    <property type="nucleotide sequence ID" value="NZ_CP135445.1"/>
</dbReference>
<feature type="transmembrane region" description="Helical" evidence="1">
    <location>
        <begin position="36"/>
        <end position="60"/>
    </location>
</feature>
<accession>A0ABZ1E534</accession>
<feature type="domain" description="Inner membrane protein YgaP-like transmembrane" evidence="2">
    <location>
        <begin position="1"/>
        <end position="67"/>
    </location>
</feature>
<keyword evidence="1" id="KW-0472">Membrane</keyword>
<feature type="transmembrane region" description="Helical" evidence="1">
    <location>
        <begin position="12"/>
        <end position="30"/>
    </location>
</feature>
<sequence>MTRNMGKTDRALRVIVAVVLLVLAIAGIIPAGLLKILAVIVALVFIVTSLIGTCPLYTIVGIRTCPRS</sequence>
<keyword evidence="1" id="KW-0812">Transmembrane</keyword>
<organism evidence="3 4">
    <name type="scientific">Thioclava litoralis</name>
    <dbReference type="NCBI Taxonomy" id="3076557"/>
    <lineage>
        <taxon>Bacteria</taxon>
        <taxon>Pseudomonadati</taxon>
        <taxon>Pseudomonadota</taxon>
        <taxon>Alphaproteobacteria</taxon>
        <taxon>Rhodobacterales</taxon>
        <taxon>Paracoccaceae</taxon>
        <taxon>Thioclava</taxon>
    </lineage>
</organism>
<keyword evidence="1" id="KW-1133">Transmembrane helix</keyword>
<gene>
    <name evidence="3" type="ORF">RPE78_16465</name>
</gene>
<dbReference type="Proteomes" id="UP001623290">
    <property type="component" value="Plasmid unnamed2"/>
</dbReference>